<evidence type="ECO:0000256" key="1">
    <source>
        <dbReference type="SAM" id="MobiDB-lite"/>
    </source>
</evidence>
<evidence type="ECO:0000313" key="3">
    <source>
        <dbReference type="Proteomes" id="UP000298030"/>
    </source>
</evidence>
<feature type="region of interest" description="Disordered" evidence="1">
    <location>
        <begin position="1"/>
        <end position="52"/>
    </location>
</feature>
<accession>A0A4Y7TSP9</accession>
<dbReference type="EMBL" id="QPFP01000004">
    <property type="protein sequence ID" value="TEB37215.1"/>
    <property type="molecule type" value="Genomic_DNA"/>
</dbReference>
<feature type="non-terminal residue" evidence="2">
    <location>
        <position position="52"/>
    </location>
</feature>
<reference evidence="2 3" key="1">
    <citation type="journal article" date="2019" name="Nat. Ecol. Evol.">
        <title>Megaphylogeny resolves global patterns of mushroom evolution.</title>
        <authorList>
            <person name="Varga T."/>
            <person name="Krizsan K."/>
            <person name="Foldi C."/>
            <person name="Dima B."/>
            <person name="Sanchez-Garcia M."/>
            <person name="Sanchez-Ramirez S."/>
            <person name="Szollosi G.J."/>
            <person name="Szarkandi J.G."/>
            <person name="Papp V."/>
            <person name="Albert L."/>
            <person name="Andreopoulos W."/>
            <person name="Angelini C."/>
            <person name="Antonin V."/>
            <person name="Barry K.W."/>
            <person name="Bougher N.L."/>
            <person name="Buchanan P."/>
            <person name="Buyck B."/>
            <person name="Bense V."/>
            <person name="Catcheside P."/>
            <person name="Chovatia M."/>
            <person name="Cooper J."/>
            <person name="Damon W."/>
            <person name="Desjardin D."/>
            <person name="Finy P."/>
            <person name="Geml J."/>
            <person name="Haridas S."/>
            <person name="Hughes K."/>
            <person name="Justo A."/>
            <person name="Karasinski D."/>
            <person name="Kautmanova I."/>
            <person name="Kiss B."/>
            <person name="Kocsube S."/>
            <person name="Kotiranta H."/>
            <person name="LaButti K.M."/>
            <person name="Lechner B.E."/>
            <person name="Liimatainen K."/>
            <person name="Lipzen A."/>
            <person name="Lukacs Z."/>
            <person name="Mihaltcheva S."/>
            <person name="Morgado L.N."/>
            <person name="Niskanen T."/>
            <person name="Noordeloos M.E."/>
            <person name="Ohm R.A."/>
            <person name="Ortiz-Santana B."/>
            <person name="Ovrebo C."/>
            <person name="Racz N."/>
            <person name="Riley R."/>
            <person name="Savchenko A."/>
            <person name="Shiryaev A."/>
            <person name="Soop K."/>
            <person name="Spirin V."/>
            <person name="Szebenyi C."/>
            <person name="Tomsovsky M."/>
            <person name="Tulloss R.E."/>
            <person name="Uehling J."/>
            <person name="Grigoriev I.V."/>
            <person name="Vagvolgyi C."/>
            <person name="Papp T."/>
            <person name="Martin F.M."/>
            <person name="Miettinen O."/>
            <person name="Hibbett D.S."/>
            <person name="Nagy L.G."/>
        </authorList>
    </citation>
    <scope>NUCLEOTIDE SEQUENCE [LARGE SCALE GENOMIC DNA]</scope>
    <source>
        <strain evidence="2 3">FP101781</strain>
    </source>
</reference>
<evidence type="ECO:0000313" key="2">
    <source>
        <dbReference type="EMBL" id="TEB37215.1"/>
    </source>
</evidence>
<dbReference type="Proteomes" id="UP000298030">
    <property type="component" value="Unassembled WGS sequence"/>
</dbReference>
<keyword evidence="3" id="KW-1185">Reference proteome</keyword>
<protein>
    <submittedName>
        <fullName evidence="2">Uncharacterized protein</fullName>
    </submittedName>
</protein>
<proteinExistence type="predicted"/>
<sequence length="52" mass="5616">MVAGSFNEGGKTEWGEGADRATPEEGEARPQHLAQRGGRGSLSRDPTTRYQL</sequence>
<name>A0A4Y7TSP9_COPMI</name>
<gene>
    <name evidence="2" type="ORF">FA13DRAFT_1726306</name>
</gene>
<feature type="compositionally biased region" description="Basic and acidic residues" evidence="1">
    <location>
        <begin position="10"/>
        <end position="30"/>
    </location>
</feature>
<organism evidence="2 3">
    <name type="scientific">Coprinellus micaceus</name>
    <name type="common">Glistening ink-cap mushroom</name>
    <name type="synonym">Coprinus micaceus</name>
    <dbReference type="NCBI Taxonomy" id="71717"/>
    <lineage>
        <taxon>Eukaryota</taxon>
        <taxon>Fungi</taxon>
        <taxon>Dikarya</taxon>
        <taxon>Basidiomycota</taxon>
        <taxon>Agaricomycotina</taxon>
        <taxon>Agaricomycetes</taxon>
        <taxon>Agaricomycetidae</taxon>
        <taxon>Agaricales</taxon>
        <taxon>Agaricineae</taxon>
        <taxon>Psathyrellaceae</taxon>
        <taxon>Coprinellus</taxon>
    </lineage>
</organism>
<comment type="caution">
    <text evidence="2">The sequence shown here is derived from an EMBL/GenBank/DDBJ whole genome shotgun (WGS) entry which is preliminary data.</text>
</comment>
<dbReference type="AlphaFoldDB" id="A0A4Y7TSP9"/>